<dbReference type="AlphaFoldDB" id="A0A8E6B2W4"/>
<dbReference type="Gene3D" id="3.30.70.1440">
    <property type="entry name" value="Multidrug efflux transporter AcrB pore domain"/>
    <property type="match status" value="2"/>
</dbReference>
<keyword evidence="1" id="KW-1133">Transmembrane helix</keyword>
<feature type="transmembrane region" description="Helical" evidence="1">
    <location>
        <begin position="511"/>
        <end position="531"/>
    </location>
</feature>
<feature type="transmembrane region" description="Helical" evidence="1">
    <location>
        <begin position="1036"/>
        <end position="1054"/>
    </location>
</feature>
<dbReference type="Pfam" id="PF00873">
    <property type="entry name" value="ACR_tran"/>
    <property type="match status" value="3"/>
</dbReference>
<feature type="transmembrane region" description="Helical" evidence="1">
    <location>
        <begin position="1010"/>
        <end position="1029"/>
    </location>
</feature>
<dbReference type="GO" id="GO:0042910">
    <property type="term" value="F:xenobiotic transmembrane transporter activity"/>
    <property type="evidence" value="ECO:0007669"/>
    <property type="project" value="TreeGrafter"/>
</dbReference>
<keyword evidence="1" id="KW-0812">Transmembrane</keyword>
<evidence type="ECO:0000313" key="3">
    <source>
        <dbReference type="Proteomes" id="UP000676194"/>
    </source>
</evidence>
<dbReference type="SUPFAM" id="SSF82714">
    <property type="entry name" value="Multidrug efflux transporter AcrB TolC docking domain, DN and DC subdomains"/>
    <property type="match status" value="2"/>
</dbReference>
<keyword evidence="3" id="KW-1185">Reference proteome</keyword>
<keyword evidence="1" id="KW-0472">Membrane</keyword>
<feature type="transmembrane region" description="Helical" evidence="1">
    <location>
        <begin position="588"/>
        <end position="614"/>
    </location>
</feature>
<dbReference type="Gene3D" id="1.20.1640.10">
    <property type="entry name" value="Multidrug efflux transporter AcrB transmembrane domain"/>
    <property type="match status" value="4"/>
</dbReference>
<protein>
    <submittedName>
        <fullName evidence="2">Efflux RND transporter permease subunit</fullName>
    </submittedName>
</protein>
<dbReference type="PANTHER" id="PTHR32063">
    <property type="match status" value="1"/>
</dbReference>
<feature type="transmembrane region" description="Helical" evidence="1">
    <location>
        <begin position="1066"/>
        <end position="1089"/>
    </location>
</feature>
<sequence length="1193" mass="131401">MLQRLIGWALENTLVVLLLTAVLIGFGAYSFKNVNVEAYPDPSPSIVEVISQYPGASAEEVERQVTIPLEITLAGMPDLKYTRTRSLFGLAHLRLQFEYGMEYTKARQEVLNRLANISQPLPNGVNAVISPTSPTGEIYRYTLSCPKEGGRDVYTLNDLKALQDWALEREFRRVPRIIDVTSAGGTVKRYEILPDPDRMRRYGVTLSQIQNAIANANMNSGGDVLLQGANAINVRNVGLYGGGSDPMQSKSVIAADPLKAAKILRSEDERRIRSIRGTVVTTYNNVPIRVEDLVEGGPLLNSIEIGQKGVVVSNQTRLGKVSLSTPKKDANKLDITREDGSVVWQDEDEKVQCIVLLRKGEDSLPALKAVKDKVAELNDPKTGTTLPGVKLEPYYDRTELIEITTETVQENLVVGISLVAVILLMFLGNVRVALIVAINIPLALLFAFSMLYARGKSANLLSIGAVDFGIIVDSSVIMAENIFRKLTSNEHSELTLKERIKQSSGEITRPLLFSTLIMVVAFIPLFAMKGAEGQLFGPMADTYAFALAGGLMLATILTPVLCRLFLGHIKEARDNFLVRTMKAVYLHILDYMLALRWFFILGMLAFLAFTIVYAKDHLGREFMPELEEGNLWVRGMFPRNATLDTVANGSREARKVMMKYPEIDAIANQMGRPDDGTDPEGFYKSEFFVPLKPRGEWPAVKQTEGWMSHFNGTRPRTKTELIEEMTSDLRKATPGVDWNFSQNIRDNVMESISGVKGDNSVKIFGPDLEELEKLAAQVEKRLRDIQGIEDVGTMNVMGQPNLEIPWDPVKCQQWGVSVADLQNVVQTAVGGQAFSTMIEGEKRFDISLRFPKPLRDNVHSILNIPVDVINNQVFSGWQPQIGSNRGIGQSVGLAPNGTQNLGPALTGSQFNGTTNYFGNTPRVPLGKLVTPFVDSNGEQGKDGSFVRPGASMIFREQGKRMIAVKFSVRNRDLAGAVEEAKAKTADLINAPYRTEWSGEFEQMQDAEARLMLIIPMALLMIFVLLYMAFNSLLDAIVVLSNVVALTVGGIWALILTETNFSTSAAVGFVSLFGVAIMGGLLMVSYFNALRAHGVPLREAILEGAEKRLRPVVMTAMTAILGLLPAALALRPAWDHTGHFRFIEPIGVQTQRPLAIVVVGGMITSLLLTQYLMPVLYSFYGHREPPQGSGSMAH</sequence>
<dbReference type="Gene3D" id="3.30.70.1320">
    <property type="entry name" value="Multidrug efflux transporter AcrB pore domain like"/>
    <property type="match status" value="2"/>
</dbReference>
<dbReference type="InterPro" id="IPR027463">
    <property type="entry name" value="AcrB_DN_DC_subdom"/>
</dbReference>
<evidence type="ECO:0000313" key="2">
    <source>
        <dbReference type="EMBL" id="QVL30096.1"/>
    </source>
</evidence>
<dbReference type="Proteomes" id="UP000676194">
    <property type="component" value="Chromosome"/>
</dbReference>
<reference evidence="2" key="1">
    <citation type="submission" date="2021-05" db="EMBL/GenBank/DDBJ databases">
        <title>Complete genome sequence of the cellulolytic planctomycete Telmatocola sphagniphila SP2T and characterization of the first cellulase from planctomycetes.</title>
        <authorList>
            <person name="Rakitin A.L."/>
            <person name="Beletsky A.V."/>
            <person name="Naumoff D.G."/>
            <person name="Kulichevskaya I.S."/>
            <person name="Mardanov A.V."/>
            <person name="Ravin N.V."/>
            <person name="Dedysh S.N."/>
        </authorList>
    </citation>
    <scope>NUCLEOTIDE SEQUENCE</scope>
    <source>
        <strain evidence="2">SP2T</strain>
    </source>
</reference>
<dbReference type="KEGG" id="tsph:KIH39_14640"/>
<dbReference type="Gene3D" id="3.30.2090.10">
    <property type="entry name" value="Multidrug efflux transporter AcrB TolC docking domain, DN and DC subdomains"/>
    <property type="match status" value="2"/>
</dbReference>
<feature type="transmembrane region" description="Helical" evidence="1">
    <location>
        <begin position="434"/>
        <end position="453"/>
    </location>
</feature>
<feature type="transmembrane region" description="Helical" evidence="1">
    <location>
        <begin position="1110"/>
        <end position="1133"/>
    </location>
</feature>
<dbReference type="SUPFAM" id="SSF82866">
    <property type="entry name" value="Multidrug efflux transporter AcrB transmembrane domain"/>
    <property type="match status" value="2"/>
</dbReference>
<dbReference type="EMBL" id="CP074694">
    <property type="protein sequence ID" value="QVL30096.1"/>
    <property type="molecule type" value="Genomic_DNA"/>
</dbReference>
<gene>
    <name evidence="2" type="ORF">KIH39_14640</name>
</gene>
<feature type="transmembrane region" description="Helical" evidence="1">
    <location>
        <begin position="543"/>
        <end position="567"/>
    </location>
</feature>
<feature type="transmembrane region" description="Helical" evidence="1">
    <location>
        <begin position="1153"/>
        <end position="1172"/>
    </location>
</feature>
<dbReference type="GO" id="GO:0005886">
    <property type="term" value="C:plasma membrane"/>
    <property type="evidence" value="ECO:0007669"/>
    <property type="project" value="TreeGrafter"/>
</dbReference>
<dbReference type="Gene3D" id="3.30.70.1430">
    <property type="entry name" value="Multidrug efflux transporter AcrB pore domain"/>
    <property type="match status" value="2"/>
</dbReference>
<dbReference type="InterPro" id="IPR001036">
    <property type="entry name" value="Acrflvin-R"/>
</dbReference>
<proteinExistence type="predicted"/>
<organism evidence="2 3">
    <name type="scientific">Telmatocola sphagniphila</name>
    <dbReference type="NCBI Taxonomy" id="1123043"/>
    <lineage>
        <taxon>Bacteria</taxon>
        <taxon>Pseudomonadati</taxon>
        <taxon>Planctomycetota</taxon>
        <taxon>Planctomycetia</taxon>
        <taxon>Gemmatales</taxon>
        <taxon>Gemmataceae</taxon>
    </lineage>
</organism>
<dbReference type="SUPFAM" id="SSF82693">
    <property type="entry name" value="Multidrug efflux transporter AcrB pore domain, PN1, PN2, PC1 and PC2 subdomains"/>
    <property type="match status" value="2"/>
</dbReference>
<feature type="transmembrane region" description="Helical" evidence="1">
    <location>
        <begin position="12"/>
        <end position="31"/>
    </location>
</feature>
<accession>A0A8E6B2W4</accession>
<dbReference type="RefSeq" id="WP_213493980.1">
    <property type="nucleotide sequence ID" value="NZ_CP074694.1"/>
</dbReference>
<evidence type="ECO:0000256" key="1">
    <source>
        <dbReference type="SAM" id="Phobius"/>
    </source>
</evidence>
<dbReference type="PANTHER" id="PTHR32063:SF12">
    <property type="entry name" value="CATION EFFLUX SYSTEM PROTEIN"/>
    <property type="match status" value="1"/>
</dbReference>
<name>A0A8E6B2W4_9BACT</name>